<dbReference type="EMBL" id="BPVZ01000007">
    <property type="protein sequence ID" value="GKU93935.1"/>
    <property type="molecule type" value="Genomic_DNA"/>
</dbReference>
<proteinExistence type="predicted"/>
<dbReference type="Pfam" id="PF02450">
    <property type="entry name" value="LCAT"/>
    <property type="match status" value="1"/>
</dbReference>
<dbReference type="AlphaFoldDB" id="A0AAV5I4J7"/>
<dbReference type="GO" id="GO:0008374">
    <property type="term" value="F:O-acyltransferase activity"/>
    <property type="evidence" value="ECO:0007669"/>
    <property type="project" value="InterPro"/>
</dbReference>
<reference evidence="1 2" key="1">
    <citation type="journal article" date="2021" name="Commun. Biol.">
        <title>The genome of Shorea leprosula (Dipterocarpaceae) highlights the ecological relevance of drought in aseasonal tropical rainforests.</title>
        <authorList>
            <person name="Ng K.K.S."/>
            <person name="Kobayashi M.J."/>
            <person name="Fawcett J.A."/>
            <person name="Hatakeyama M."/>
            <person name="Paape T."/>
            <person name="Ng C.H."/>
            <person name="Ang C.C."/>
            <person name="Tnah L.H."/>
            <person name="Lee C.T."/>
            <person name="Nishiyama T."/>
            <person name="Sese J."/>
            <person name="O'Brien M.J."/>
            <person name="Copetti D."/>
            <person name="Mohd Noor M.I."/>
            <person name="Ong R.C."/>
            <person name="Putra M."/>
            <person name="Sireger I.Z."/>
            <person name="Indrioko S."/>
            <person name="Kosugi Y."/>
            <person name="Izuno A."/>
            <person name="Isagi Y."/>
            <person name="Lee S.L."/>
            <person name="Shimizu K.K."/>
        </authorList>
    </citation>
    <scope>NUCLEOTIDE SEQUENCE [LARGE SCALE GENOMIC DNA]</scope>
    <source>
        <strain evidence="1">214</strain>
    </source>
</reference>
<comment type="caution">
    <text evidence="1">The sequence shown here is derived from an EMBL/GenBank/DDBJ whole genome shotgun (WGS) entry which is preliminary data.</text>
</comment>
<organism evidence="1 2">
    <name type="scientific">Rubroshorea leprosula</name>
    <dbReference type="NCBI Taxonomy" id="152421"/>
    <lineage>
        <taxon>Eukaryota</taxon>
        <taxon>Viridiplantae</taxon>
        <taxon>Streptophyta</taxon>
        <taxon>Embryophyta</taxon>
        <taxon>Tracheophyta</taxon>
        <taxon>Spermatophyta</taxon>
        <taxon>Magnoliopsida</taxon>
        <taxon>eudicotyledons</taxon>
        <taxon>Gunneridae</taxon>
        <taxon>Pentapetalae</taxon>
        <taxon>rosids</taxon>
        <taxon>malvids</taxon>
        <taxon>Malvales</taxon>
        <taxon>Dipterocarpaceae</taxon>
        <taxon>Rubroshorea</taxon>
    </lineage>
</organism>
<dbReference type="Proteomes" id="UP001054252">
    <property type="component" value="Unassembled WGS sequence"/>
</dbReference>
<gene>
    <name evidence="1" type="ORF">SLEP1_g7486</name>
</gene>
<dbReference type="InterPro" id="IPR003386">
    <property type="entry name" value="LACT/PDAT_acylTrfase"/>
</dbReference>
<protein>
    <submittedName>
        <fullName evidence="1">Uncharacterized protein</fullName>
    </submittedName>
</protein>
<name>A0AAV5I4J7_9ROSI</name>
<keyword evidence="2" id="KW-1185">Reference proteome</keyword>
<accession>A0AAV5I4J7</accession>
<evidence type="ECO:0000313" key="1">
    <source>
        <dbReference type="EMBL" id="GKU93935.1"/>
    </source>
</evidence>
<evidence type="ECO:0000313" key="2">
    <source>
        <dbReference type="Proteomes" id="UP001054252"/>
    </source>
</evidence>
<sequence>MGGGGPGWCAKHIKAIMNVGPAFLGAPKAVSNLFSAEGKDIAHLRNMSPGLLDSEILRLQTLEHMMRLSRTWDSIVALLPKGGETIWGNMDWSPEEGHVCDFTKKKHFQPPFIDSNVNSNDFHRAFKVKDPVKYGRIIPFGKAASQLHFSQIPSVYPEDWESFNREDASVENDS</sequence>
<dbReference type="GO" id="GO:0006629">
    <property type="term" value="P:lipid metabolic process"/>
    <property type="evidence" value="ECO:0007669"/>
    <property type="project" value="InterPro"/>
</dbReference>
<dbReference type="PANTHER" id="PTHR11440">
    <property type="entry name" value="LECITHIN-CHOLESTEROL ACYLTRANSFERASE-RELATED"/>
    <property type="match status" value="1"/>
</dbReference>